<evidence type="ECO:0000259" key="1">
    <source>
        <dbReference type="Pfam" id="PF12697"/>
    </source>
</evidence>
<reference evidence="2" key="1">
    <citation type="submission" date="2023-03" db="EMBL/GenBank/DDBJ databases">
        <title>Massive genome expansion in bonnet fungi (Mycena s.s.) driven by repeated elements and novel gene families across ecological guilds.</title>
        <authorList>
            <consortium name="Lawrence Berkeley National Laboratory"/>
            <person name="Harder C.B."/>
            <person name="Miyauchi S."/>
            <person name="Viragh M."/>
            <person name="Kuo A."/>
            <person name="Thoen E."/>
            <person name="Andreopoulos B."/>
            <person name="Lu D."/>
            <person name="Skrede I."/>
            <person name="Drula E."/>
            <person name="Henrissat B."/>
            <person name="Morin E."/>
            <person name="Kohler A."/>
            <person name="Barry K."/>
            <person name="LaButti K."/>
            <person name="Morin E."/>
            <person name="Salamov A."/>
            <person name="Lipzen A."/>
            <person name="Mereny Z."/>
            <person name="Hegedus B."/>
            <person name="Baldrian P."/>
            <person name="Stursova M."/>
            <person name="Weitz H."/>
            <person name="Taylor A."/>
            <person name="Grigoriev I.V."/>
            <person name="Nagy L.G."/>
            <person name="Martin F."/>
            <person name="Kauserud H."/>
        </authorList>
    </citation>
    <scope>NUCLEOTIDE SEQUENCE</scope>
    <source>
        <strain evidence="2">CBHHK067</strain>
    </source>
</reference>
<dbReference type="Gene3D" id="3.40.50.1820">
    <property type="entry name" value="alpha/beta hydrolase"/>
    <property type="match status" value="1"/>
</dbReference>
<dbReference type="SUPFAM" id="SSF53474">
    <property type="entry name" value="alpha/beta-Hydrolases"/>
    <property type="match status" value="1"/>
</dbReference>
<dbReference type="EMBL" id="JARKIE010000237">
    <property type="protein sequence ID" value="KAJ7662910.1"/>
    <property type="molecule type" value="Genomic_DNA"/>
</dbReference>
<dbReference type="InterPro" id="IPR052897">
    <property type="entry name" value="Sec-Metab_Biosynth_Hydrolase"/>
</dbReference>
<keyword evidence="2" id="KW-0378">Hydrolase</keyword>
<evidence type="ECO:0000313" key="3">
    <source>
        <dbReference type="Proteomes" id="UP001221757"/>
    </source>
</evidence>
<feature type="domain" description="AB hydrolase-1" evidence="1">
    <location>
        <begin position="8"/>
        <end position="243"/>
    </location>
</feature>
<comment type="caution">
    <text evidence="2">The sequence shown here is derived from an EMBL/GenBank/DDBJ whole genome shotgun (WGS) entry which is preliminary data.</text>
</comment>
<organism evidence="2 3">
    <name type="scientific">Mycena rosella</name>
    <name type="common">Pink bonnet</name>
    <name type="synonym">Agaricus rosellus</name>
    <dbReference type="NCBI Taxonomy" id="1033263"/>
    <lineage>
        <taxon>Eukaryota</taxon>
        <taxon>Fungi</taxon>
        <taxon>Dikarya</taxon>
        <taxon>Basidiomycota</taxon>
        <taxon>Agaricomycotina</taxon>
        <taxon>Agaricomycetes</taxon>
        <taxon>Agaricomycetidae</taxon>
        <taxon>Agaricales</taxon>
        <taxon>Marasmiineae</taxon>
        <taxon>Mycenaceae</taxon>
        <taxon>Mycena</taxon>
    </lineage>
</organism>
<dbReference type="Proteomes" id="UP001221757">
    <property type="component" value="Unassembled WGS sequence"/>
</dbReference>
<dbReference type="PANTHER" id="PTHR37017:SF13">
    <property type="entry name" value="AB HYDROLASE-1 DOMAIN-CONTAINING PROTEIN"/>
    <property type="match status" value="1"/>
</dbReference>
<protein>
    <submittedName>
        <fullName evidence="2">Alpha/beta hydrolase fold-1</fullName>
    </submittedName>
</protein>
<dbReference type="AlphaFoldDB" id="A0AAD7CTN3"/>
<evidence type="ECO:0000313" key="2">
    <source>
        <dbReference type="EMBL" id="KAJ7662910.1"/>
    </source>
</evidence>
<name>A0AAD7CTN3_MYCRO</name>
<keyword evidence="3" id="KW-1185">Reference proteome</keyword>
<accession>A0AAD7CTN3</accession>
<dbReference type="Pfam" id="PF12697">
    <property type="entry name" value="Abhydrolase_6"/>
    <property type="match status" value="1"/>
</dbReference>
<dbReference type="GO" id="GO:0016787">
    <property type="term" value="F:hydrolase activity"/>
    <property type="evidence" value="ECO:0007669"/>
    <property type="project" value="UniProtKB-KW"/>
</dbReference>
<dbReference type="InterPro" id="IPR000073">
    <property type="entry name" value="AB_hydrolase_1"/>
</dbReference>
<sequence length="254" mass="27678">MSKVTPTILIIPGSFSSPSFYDPLTSHLKDGGFEALVFGLPSAARRPPQKAATFYEDVAFFGGVLASLCKSGKDVVVMSHSYGGSVATECVRGYTAKKAGEGCVTGLVYFTAIAPLVGQVVGAVTADLGFTWGKVEGDFIYMDDLSLEDVVRRNLSDLPLDQGIEWVKKMPWQSILSFQGELTYAAYNYVDSAYILCTEDKCLPPDFQRQMVRNLKSGGRTVKVYELELVHCANISEPEKVAALLIEVVKAQFM</sequence>
<gene>
    <name evidence="2" type="ORF">B0H17DRAFT_1336983</name>
</gene>
<dbReference type="PANTHER" id="PTHR37017">
    <property type="entry name" value="AB HYDROLASE-1 DOMAIN-CONTAINING PROTEIN-RELATED"/>
    <property type="match status" value="1"/>
</dbReference>
<proteinExistence type="predicted"/>
<dbReference type="InterPro" id="IPR029058">
    <property type="entry name" value="AB_hydrolase_fold"/>
</dbReference>